<protein>
    <submittedName>
        <fullName evidence="4">Uncharacterized protein</fullName>
    </submittedName>
</protein>
<keyword evidence="3" id="KW-0812">Transmembrane</keyword>
<name>A0A2M8PEI9_9CHLR</name>
<evidence type="ECO:0000256" key="1">
    <source>
        <dbReference type="SAM" id="Coils"/>
    </source>
</evidence>
<accession>A0A2M8PEI9</accession>
<evidence type="ECO:0000313" key="4">
    <source>
        <dbReference type="EMBL" id="PJF35911.1"/>
    </source>
</evidence>
<feature type="region of interest" description="Disordered" evidence="2">
    <location>
        <begin position="238"/>
        <end position="270"/>
    </location>
</feature>
<evidence type="ECO:0000256" key="3">
    <source>
        <dbReference type="SAM" id="Phobius"/>
    </source>
</evidence>
<sequence length="613" mass="67695">MRFDFGSFLIGLVSGLLIALGIYRLRGTWQRLRQSAQEGATGVRSFLSAPPEVRYAKRAAELFNAYHLGGAILPLSEIYLEPQFLAPIEAPKPRDEESTAAAHIVPIIHDFPAAYAPYNVETISALDLQRGERHLALLARSGMGKSTTLAVLGLVALGEIALQVVDTTRDEYFERILANSPASEHERLRRQYQENQRRALEKLNARFKRTDERATEVVDFRSLLPILVHLRDIDVRPETYGVQPPAPPAEGTDSATGKRSTQSGSKVTLKPLDPAEPIVRALQRRFGGAAASQLPKLVYRRLAAGTCLVLLDGYDELPEAEKPAKLAWLHQFMALYSANFVIIAADVNGYDPLLNLGFQACYLRAWREADFAQLAERWAAAWTKTGKRVATPDAKQIARAKAGTRGRTILDVTLKIWSDYANDLKVPGRLGWYDFFVRRHLPNEALRPIVQRAAAEILNGQGAPLPRDRFKALLSETFTGADGKPTLNIEAELSKLLKSGLLVDDLAERYTFVHPLLTAYLAAEGLDAASVGPLATQPTWTHAMPFAAIRLPMDAAVSQVLSAPPDLLYTPLFNLAHWLVDAPSDAAWRAEFFKRVGGGALLATSQYPLLRER</sequence>
<keyword evidence="1" id="KW-0175">Coiled coil</keyword>
<comment type="caution">
    <text evidence="4">The sequence shown here is derived from an EMBL/GenBank/DDBJ whole genome shotgun (WGS) entry which is preliminary data.</text>
</comment>
<feature type="transmembrane region" description="Helical" evidence="3">
    <location>
        <begin position="6"/>
        <end position="25"/>
    </location>
</feature>
<keyword evidence="3" id="KW-1133">Transmembrane helix</keyword>
<feature type="coiled-coil region" evidence="1">
    <location>
        <begin position="182"/>
        <end position="213"/>
    </location>
</feature>
<feature type="non-terminal residue" evidence="4">
    <location>
        <position position="613"/>
    </location>
</feature>
<dbReference type="EMBL" id="PGTM01000097">
    <property type="protein sequence ID" value="PJF35911.1"/>
    <property type="molecule type" value="Genomic_DNA"/>
</dbReference>
<dbReference type="Proteomes" id="UP000229681">
    <property type="component" value="Unassembled WGS sequence"/>
</dbReference>
<dbReference type="AlphaFoldDB" id="A0A2M8PEI9"/>
<reference evidence="4 5" key="1">
    <citation type="submission" date="2017-11" db="EMBL/GenBank/DDBJ databases">
        <title>Evolution of Phototrophy in the Chloroflexi Phylum Driven by Horizontal Gene Transfer.</title>
        <authorList>
            <person name="Ward L.M."/>
            <person name="Hemp J."/>
            <person name="Shih P.M."/>
            <person name="Mcglynn S.E."/>
            <person name="Fischer W."/>
        </authorList>
    </citation>
    <scope>NUCLEOTIDE SEQUENCE [LARGE SCALE GENOMIC DNA]</scope>
    <source>
        <strain evidence="4">JP3_13</strain>
    </source>
</reference>
<feature type="compositionally biased region" description="Polar residues" evidence="2">
    <location>
        <begin position="253"/>
        <end position="266"/>
    </location>
</feature>
<proteinExistence type="predicted"/>
<evidence type="ECO:0000313" key="5">
    <source>
        <dbReference type="Proteomes" id="UP000229681"/>
    </source>
</evidence>
<organism evidence="4 5">
    <name type="scientific">Candidatus Thermofonsia Clade 1 bacterium</name>
    <dbReference type="NCBI Taxonomy" id="2364210"/>
    <lineage>
        <taxon>Bacteria</taxon>
        <taxon>Bacillati</taxon>
        <taxon>Chloroflexota</taxon>
        <taxon>Candidatus Thermofontia</taxon>
        <taxon>Candidatus Thermofonsia Clade 1</taxon>
    </lineage>
</organism>
<keyword evidence="3" id="KW-0472">Membrane</keyword>
<gene>
    <name evidence="4" type="ORF">CUN49_08105</name>
</gene>
<evidence type="ECO:0000256" key="2">
    <source>
        <dbReference type="SAM" id="MobiDB-lite"/>
    </source>
</evidence>